<accession>A0A8J3F9A3</accession>
<comment type="caution">
    <text evidence="1">The sequence shown here is derived from an EMBL/GenBank/DDBJ whole genome shotgun (WGS) entry which is preliminary data.</text>
</comment>
<evidence type="ECO:0000313" key="1">
    <source>
        <dbReference type="EMBL" id="GGI54438.1"/>
    </source>
</evidence>
<protein>
    <submittedName>
        <fullName evidence="1">Uncharacterized protein</fullName>
    </submittedName>
</protein>
<dbReference type="Proteomes" id="UP000627205">
    <property type="component" value="Unassembled WGS sequence"/>
</dbReference>
<dbReference type="EMBL" id="BMDP01000002">
    <property type="protein sequence ID" value="GGI54438.1"/>
    <property type="molecule type" value="Genomic_DNA"/>
</dbReference>
<organism evidence="1 2">
    <name type="scientific">Oxalicibacterium solurbis</name>
    <dbReference type="NCBI Taxonomy" id="69280"/>
    <lineage>
        <taxon>Bacteria</taxon>
        <taxon>Pseudomonadati</taxon>
        <taxon>Pseudomonadota</taxon>
        <taxon>Betaproteobacteria</taxon>
        <taxon>Burkholderiales</taxon>
        <taxon>Oxalobacteraceae</taxon>
        <taxon>Oxalicibacterium</taxon>
    </lineage>
</organism>
<name>A0A8J3F9A3_9BURK</name>
<evidence type="ECO:0000313" key="2">
    <source>
        <dbReference type="Proteomes" id="UP000627205"/>
    </source>
</evidence>
<keyword evidence="2" id="KW-1185">Reference proteome</keyword>
<dbReference type="AlphaFoldDB" id="A0A8J3F9A3"/>
<reference evidence="1" key="2">
    <citation type="submission" date="2020-09" db="EMBL/GenBank/DDBJ databases">
        <authorList>
            <person name="Sun Q."/>
            <person name="Sedlacek I."/>
        </authorList>
    </citation>
    <scope>NUCLEOTIDE SEQUENCE</scope>
    <source>
        <strain evidence="1">CCM 7664</strain>
    </source>
</reference>
<reference evidence="1" key="1">
    <citation type="journal article" date="2014" name="Int. J. Syst. Evol. Microbiol.">
        <title>Complete genome sequence of Corynebacterium casei LMG S-19264T (=DSM 44701T), isolated from a smear-ripened cheese.</title>
        <authorList>
            <consortium name="US DOE Joint Genome Institute (JGI-PGF)"/>
            <person name="Walter F."/>
            <person name="Albersmeier A."/>
            <person name="Kalinowski J."/>
            <person name="Ruckert C."/>
        </authorList>
    </citation>
    <scope>NUCLEOTIDE SEQUENCE</scope>
    <source>
        <strain evidence="1">CCM 7664</strain>
    </source>
</reference>
<gene>
    <name evidence="1" type="ORF">GCM10011430_16120</name>
</gene>
<proteinExistence type="predicted"/>
<sequence length="76" mass="8183">MAKNKNAGSKANLGSFQYKEEMSAGINNAPALSANHFLGFRLLKIHVAISHNTEKINRCLPCTPNAKNIGDTAISE</sequence>